<gene>
    <name evidence="1" type="ORF">ElyMa_006472000</name>
</gene>
<reference evidence="1 2" key="1">
    <citation type="journal article" date="2021" name="Elife">
        <title>Chloroplast acquisition without the gene transfer in kleptoplastic sea slugs, Plakobranchus ocellatus.</title>
        <authorList>
            <person name="Maeda T."/>
            <person name="Takahashi S."/>
            <person name="Yoshida T."/>
            <person name="Shimamura S."/>
            <person name="Takaki Y."/>
            <person name="Nagai Y."/>
            <person name="Toyoda A."/>
            <person name="Suzuki Y."/>
            <person name="Arimoto A."/>
            <person name="Ishii H."/>
            <person name="Satoh N."/>
            <person name="Nishiyama T."/>
            <person name="Hasebe M."/>
            <person name="Maruyama T."/>
            <person name="Minagawa J."/>
            <person name="Obokata J."/>
            <person name="Shigenobu S."/>
        </authorList>
    </citation>
    <scope>NUCLEOTIDE SEQUENCE [LARGE SCALE GENOMIC DNA]</scope>
</reference>
<proteinExistence type="predicted"/>
<organism evidence="1 2">
    <name type="scientific">Elysia marginata</name>
    <dbReference type="NCBI Taxonomy" id="1093978"/>
    <lineage>
        <taxon>Eukaryota</taxon>
        <taxon>Metazoa</taxon>
        <taxon>Spiralia</taxon>
        <taxon>Lophotrochozoa</taxon>
        <taxon>Mollusca</taxon>
        <taxon>Gastropoda</taxon>
        <taxon>Heterobranchia</taxon>
        <taxon>Euthyneura</taxon>
        <taxon>Panpulmonata</taxon>
        <taxon>Sacoglossa</taxon>
        <taxon>Placobranchoidea</taxon>
        <taxon>Plakobranchidae</taxon>
        <taxon>Elysia</taxon>
    </lineage>
</organism>
<dbReference type="EMBL" id="BMAT01012998">
    <property type="protein sequence ID" value="GFS03471.1"/>
    <property type="molecule type" value="Genomic_DNA"/>
</dbReference>
<evidence type="ECO:0000313" key="1">
    <source>
        <dbReference type="EMBL" id="GFS03471.1"/>
    </source>
</evidence>
<keyword evidence="2" id="KW-1185">Reference proteome</keyword>
<evidence type="ECO:0000313" key="2">
    <source>
        <dbReference type="Proteomes" id="UP000762676"/>
    </source>
</evidence>
<dbReference type="Proteomes" id="UP000762676">
    <property type="component" value="Unassembled WGS sequence"/>
</dbReference>
<accession>A0AAV4I487</accession>
<sequence length="159" mass="18043">MLPGIELALCWNQSFRNNTSSEKHLLSRHCYGTCLCPVYQFRYNQIMSASSSNNSLLSLQPLVASSEGSDFDVAEMTDFDDFIITNDDLRPIDYIDRAMEGSDMPSPGPVLDQAQAIQEPAEPVNLNAEPQWSKQDFLTRQMPAYKRKLLDLVICFRSR</sequence>
<dbReference type="AlphaFoldDB" id="A0AAV4I487"/>
<name>A0AAV4I487_9GAST</name>
<comment type="caution">
    <text evidence="1">The sequence shown here is derived from an EMBL/GenBank/DDBJ whole genome shotgun (WGS) entry which is preliminary data.</text>
</comment>
<protein>
    <submittedName>
        <fullName evidence="1">Uncharacterized protein</fullName>
    </submittedName>
</protein>